<accession>A0A7V3N5R5</accession>
<comment type="caution">
    <text evidence="2">The sequence shown here is derived from an EMBL/GenBank/DDBJ whole genome shotgun (WGS) entry which is preliminary data.</text>
</comment>
<dbReference type="AlphaFoldDB" id="A0A7V3N5R5"/>
<feature type="region of interest" description="Disordered" evidence="1">
    <location>
        <begin position="41"/>
        <end position="63"/>
    </location>
</feature>
<sequence length="63" mass="7335">MRESYVCTECGHEYEELGDGKCYICGGDILPIDEIGQEQPEYPEDLLEENDEDEIPFEEEMKE</sequence>
<organism evidence="2">
    <name type="scientific">candidate division CPR3 bacterium</name>
    <dbReference type="NCBI Taxonomy" id="2268181"/>
    <lineage>
        <taxon>Bacteria</taxon>
        <taxon>Bacteria division CPR3</taxon>
    </lineage>
</organism>
<evidence type="ECO:0000313" key="2">
    <source>
        <dbReference type="EMBL" id="HFZ09147.1"/>
    </source>
</evidence>
<gene>
    <name evidence="2" type="ORF">ENV41_03330</name>
</gene>
<name>A0A7V3N5R5_UNCC3</name>
<proteinExistence type="predicted"/>
<evidence type="ECO:0000256" key="1">
    <source>
        <dbReference type="SAM" id="MobiDB-lite"/>
    </source>
</evidence>
<dbReference type="EMBL" id="DTGG01000107">
    <property type="protein sequence ID" value="HFZ09147.1"/>
    <property type="molecule type" value="Genomic_DNA"/>
</dbReference>
<reference evidence="2" key="1">
    <citation type="journal article" date="2020" name="mSystems">
        <title>Genome- and Community-Level Interaction Insights into Carbon Utilization and Element Cycling Functions of Hydrothermarchaeota in Hydrothermal Sediment.</title>
        <authorList>
            <person name="Zhou Z."/>
            <person name="Liu Y."/>
            <person name="Xu W."/>
            <person name="Pan J."/>
            <person name="Luo Z.H."/>
            <person name="Li M."/>
        </authorList>
    </citation>
    <scope>NUCLEOTIDE SEQUENCE [LARGE SCALE GENOMIC DNA]</scope>
    <source>
        <strain evidence="2">SpSt-757</strain>
    </source>
</reference>
<protein>
    <submittedName>
        <fullName evidence="2">Uncharacterized protein</fullName>
    </submittedName>
</protein>